<protein>
    <submittedName>
        <fullName evidence="2">Uncharacterized protein</fullName>
    </submittedName>
</protein>
<feature type="region of interest" description="Disordered" evidence="1">
    <location>
        <begin position="60"/>
        <end position="234"/>
    </location>
</feature>
<feature type="compositionally biased region" description="Basic residues" evidence="1">
    <location>
        <begin position="80"/>
        <end position="92"/>
    </location>
</feature>
<feature type="compositionally biased region" description="Pro residues" evidence="1">
    <location>
        <begin position="204"/>
        <end position="213"/>
    </location>
</feature>
<proteinExistence type="predicted"/>
<comment type="caution">
    <text evidence="2">The sequence shown here is derived from an EMBL/GenBank/DDBJ whole genome shotgun (WGS) entry which is preliminary data.</text>
</comment>
<dbReference type="AlphaFoldDB" id="A0AAE1YIZ4"/>
<evidence type="ECO:0000313" key="3">
    <source>
        <dbReference type="Proteomes" id="UP001293254"/>
    </source>
</evidence>
<keyword evidence="3" id="KW-1185">Reference proteome</keyword>
<dbReference type="Proteomes" id="UP001293254">
    <property type="component" value="Unassembled WGS sequence"/>
</dbReference>
<organism evidence="2 3">
    <name type="scientific">Sesamum alatum</name>
    <dbReference type="NCBI Taxonomy" id="300844"/>
    <lineage>
        <taxon>Eukaryota</taxon>
        <taxon>Viridiplantae</taxon>
        <taxon>Streptophyta</taxon>
        <taxon>Embryophyta</taxon>
        <taxon>Tracheophyta</taxon>
        <taxon>Spermatophyta</taxon>
        <taxon>Magnoliopsida</taxon>
        <taxon>eudicotyledons</taxon>
        <taxon>Gunneridae</taxon>
        <taxon>Pentapetalae</taxon>
        <taxon>asterids</taxon>
        <taxon>lamiids</taxon>
        <taxon>Lamiales</taxon>
        <taxon>Pedaliaceae</taxon>
        <taxon>Sesamum</taxon>
    </lineage>
</organism>
<sequence length="234" mass="26009">MEDSGRAWGDSLRIRVAINVTRPLTRVYVSKPPWEKNTYSFMFDLTLQNMDEGMEVEAHREPPPIHPITGVPNGTESMRRATRKSNPPRKRGCQPGLLELGEGMLREREAASRRRCRRRPPPEPSPTVSSPENPFPQAHAKCHRSPRAHRRSLFSPSPHSPPEPSTKRTPAAAPFPPSQPLSQALAAANPTPSPSPRHRESLPLPKPTLPQTPPTKTHAVAAHPCSPFPTHRAR</sequence>
<name>A0AAE1YIZ4_9LAMI</name>
<accession>A0AAE1YIZ4</accession>
<evidence type="ECO:0000256" key="1">
    <source>
        <dbReference type="SAM" id="MobiDB-lite"/>
    </source>
</evidence>
<reference evidence="2" key="1">
    <citation type="submission" date="2020-06" db="EMBL/GenBank/DDBJ databases">
        <authorList>
            <person name="Li T."/>
            <person name="Hu X."/>
            <person name="Zhang T."/>
            <person name="Song X."/>
            <person name="Zhang H."/>
            <person name="Dai N."/>
            <person name="Sheng W."/>
            <person name="Hou X."/>
            <person name="Wei L."/>
        </authorList>
    </citation>
    <scope>NUCLEOTIDE SEQUENCE</scope>
    <source>
        <strain evidence="2">3651</strain>
        <tissue evidence="2">Leaf</tissue>
    </source>
</reference>
<feature type="compositionally biased region" description="Basic residues" evidence="1">
    <location>
        <begin position="140"/>
        <end position="152"/>
    </location>
</feature>
<gene>
    <name evidence="2" type="ORF">Salat_0876500</name>
</gene>
<evidence type="ECO:0000313" key="2">
    <source>
        <dbReference type="EMBL" id="KAK4431144.1"/>
    </source>
</evidence>
<reference evidence="2" key="2">
    <citation type="journal article" date="2024" name="Plant">
        <title>Genomic evolution and insights into agronomic trait innovations of Sesamum species.</title>
        <authorList>
            <person name="Miao H."/>
            <person name="Wang L."/>
            <person name="Qu L."/>
            <person name="Liu H."/>
            <person name="Sun Y."/>
            <person name="Le M."/>
            <person name="Wang Q."/>
            <person name="Wei S."/>
            <person name="Zheng Y."/>
            <person name="Lin W."/>
            <person name="Duan Y."/>
            <person name="Cao H."/>
            <person name="Xiong S."/>
            <person name="Wang X."/>
            <person name="Wei L."/>
            <person name="Li C."/>
            <person name="Ma Q."/>
            <person name="Ju M."/>
            <person name="Zhao R."/>
            <person name="Li G."/>
            <person name="Mu C."/>
            <person name="Tian Q."/>
            <person name="Mei H."/>
            <person name="Zhang T."/>
            <person name="Gao T."/>
            <person name="Zhang H."/>
        </authorList>
    </citation>
    <scope>NUCLEOTIDE SEQUENCE</scope>
    <source>
        <strain evidence="2">3651</strain>
    </source>
</reference>
<dbReference type="EMBL" id="JACGWO010000003">
    <property type="protein sequence ID" value="KAK4431144.1"/>
    <property type="molecule type" value="Genomic_DNA"/>
</dbReference>